<proteinExistence type="inferred from homology"/>
<dbReference type="Proteomes" id="UP000322981">
    <property type="component" value="Unassembled WGS sequence"/>
</dbReference>
<name>A0A5M8FHM7_9GAMM</name>
<evidence type="ECO:0000256" key="1">
    <source>
        <dbReference type="ARBA" id="ARBA00008455"/>
    </source>
</evidence>
<dbReference type="InterPro" id="IPR000668">
    <property type="entry name" value="Peptidase_C1A_C"/>
</dbReference>
<reference evidence="4 5" key="1">
    <citation type="submission" date="2019-09" db="EMBL/GenBank/DDBJ databases">
        <title>Whole-genome sequence of the purple sulfur bacterium Thiohalocapsa marina DSM 19078.</title>
        <authorList>
            <person name="Kyndt J.A."/>
            <person name="Meyer T.E."/>
        </authorList>
    </citation>
    <scope>NUCLEOTIDE SEQUENCE [LARGE SCALE GENOMIC DNA]</scope>
    <source>
        <strain evidence="4 5">DSM 19078</strain>
    </source>
</reference>
<dbReference type="GO" id="GO:0008234">
    <property type="term" value="F:cysteine-type peptidase activity"/>
    <property type="evidence" value="ECO:0007669"/>
    <property type="project" value="InterPro"/>
</dbReference>
<keyword evidence="2" id="KW-0732">Signal</keyword>
<dbReference type="OrthoDB" id="5378341at2"/>
<accession>A0A5M8FHM7</accession>
<dbReference type="InterPro" id="IPR013128">
    <property type="entry name" value="Peptidase_C1A"/>
</dbReference>
<gene>
    <name evidence="4" type="ORF">F2Q65_12505</name>
</gene>
<dbReference type="InterPro" id="IPR025660">
    <property type="entry name" value="Pept_his_AS"/>
</dbReference>
<dbReference type="CDD" id="cd02619">
    <property type="entry name" value="Peptidase_C1"/>
    <property type="match status" value="1"/>
</dbReference>
<dbReference type="RefSeq" id="WP_150093751.1">
    <property type="nucleotide sequence ID" value="NZ_JBFUOH010000116.1"/>
</dbReference>
<protein>
    <recommendedName>
        <fullName evidence="3">Peptidase C1A papain C-terminal domain-containing protein</fullName>
    </recommendedName>
</protein>
<dbReference type="PANTHER" id="PTHR12411">
    <property type="entry name" value="CYSTEINE PROTEASE FAMILY C1-RELATED"/>
    <property type="match status" value="1"/>
</dbReference>
<feature type="signal peptide" evidence="2">
    <location>
        <begin position="1"/>
        <end position="28"/>
    </location>
</feature>
<dbReference type="InterPro" id="IPR040528">
    <property type="entry name" value="Lectin-like"/>
</dbReference>
<comment type="caution">
    <text evidence="4">The sequence shown here is derived from an EMBL/GenBank/DDBJ whole genome shotgun (WGS) entry which is preliminary data.</text>
</comment>
<dbReference type="Pfam" id="PF18560">
    <property type="entry name" value="Lectin_like"/>
    <property type="match status" value="1"/>
</dbReference>
<dbReference type="PROSITE" id="PS00139">
    <property type="entry name" value="THIOL_PROTEASE_CYS"/>
    <property type="match status" value="1"/>
</dbReference>
<dbReference type="GO" id="GO:0006508">
    <property type="term" value="P:proteolysis"/>
    <property type="evidence" value="ECO:0007669"/>
    <property type="project" value="InterPro"/>
</dbReference>
<evidence type="ECO:0000313" key="5">
    <source>
        <dbReference type="Proteomes" id="UP000322981"/>
    </source>
</evidence>
<dbReference type="EMBL" id="VWXX01000020">
    <property type="protein sequence ID" value="KAA6184393.1"/>
    <property type="molecule type" value="Genomic_DNA"/>
</dbReference>
<feature type="chain" id="PRO_5024308602" description="Peptidase C1A papain C-terminal domain-containing protein" evidence="2">
    <location>
        <begin position="29"/>
        <end position="562"/>
    </location>
</feature>
<dbReference type="SMART" id="SM00645">
    <property type="entry name" value="Pept_C1"/>
    <property type="match status" value="1"/>
</dbReference>
<comment type="similarity">
    <text evidence="1">Belongs to the peptidase C1 family.</text>
</comment>
<dbReference type="Gene3D" id="3.90.70.10">
    <property type="entry name" value="Cysteine proteinases"/>
    <property type="match status" value="1"/>
</dbReference>
<dbReference type="Pfam" id="PF00112">
    <property type="entry name" value="Peptidase_C1"/>
    <property type="match status" value="1"/>
</dbReference>
<keyword evidence="5" id="KW-1185">Reference proteome</keyword>
<dbReference type="InterPro" id="IPR000169">
    <property type="entry name" value="Pept_cys_AS"/>
</dbReference>
<dbReference type="InterPro" id="IPR038765">
    <property type="entry name" value="Papain-like_cys_pep_sf"/>
</dbReference>
<evidence type="ECO:0000256" key="2">
    <source>
        <dbReference type="SAM" id="SignalP"/>
    </source>
</evidence>
<dbReference type="AlphaFoldDB" id="A0A5M8FHM7"/>
<sequence length="562" mass="61387">MKPTCLKNSLVPRLFVIACLCLPTMALSEEPIERLRSLGLSVSPSSAAFERFLERRAAGKWITKTDDGRALGSTPAPFRMPPRRDLAGVRASAKFEQPLPAYYDLRTTRPKGVTPVVSQGSCGACWTFAAMAAIESNTRYTRGVITDLSEADLNERHGFDNPVCSGGNPTMATAYIARGSGPLTESDAPYPSWYFSSTPTGPIDPNPDAAASTADLGWRRPINRPATEDRVFYPMDVHMLEKAGAALNPEEMWWIKNALYRNGAVLMAFMWADQYYNPRTYAYYNGIDTYANHEVTIVGWDDHYPASNFIDPPGANGAFIVKNSWGTDWGDAGYFYISYEDVTIDRITQFQDAVPSRPYTHIYQYDPLGVVDVGGFDTDTAWFANVFIASAKGAAINGAGFYTVGPSSYTVQIYSGTEIVDNFPYINPTAGTLEHEQLGELSEAGYHTIHFDWPARVTPGQPFSVVVRLTTPGETKIVGLEFAKKGYSSAASSVHGQSYMSPDGNAWFSLGEDANVTLKAFATATSPGPFWLGKGGGVRRSSGSDKDSFISRAPWALESGRL</sequence>
<evidence type="ECO:0000259" key="3">
    <source>
        <dbReference type="SMART" id="SM00645"/>
    </source>
</evidence>
<feature type="domain" description="Peptidase C1A papain C-terminal" evidence="3">
    <location>
        <begin position="99"/>
        <end position="346"/>
    </location>
</feature>
<dbReference type="SUPFAM" id="SSF54001">
    <property type="entry name" value="Cysteine proteinases"/>
    <property type="match status" value="1"/>
</dbReference>
<dbReference type="PROSITE" id="PS00639">
    <property type="entry name" value="THIOL_PROTEASE_HIS"/>
    <property type="match status" value="1"/>
</dbReference>
<organism evidence="4 5">
    <name type="scientific">Thiohalocapsa marina</name>
    <dbReference type="NCBI Taxonomy" id="424902"/>
    <lineage>
        <taxon>Bacteria</taxon>
        <taxon>Pseudomonadati</taxon>
        <taxon>Pseudomonadota</taxon>
        <taxon>Gammaproteobacteria</taxon>
        <taxon>Chromatiales</taxon>
        <taxon>Chromatiaceae</taxon>
        <taxon>Thiohalocapsa</taxon>
    </lineage>
</organism>
<evidence type="ECO:0000313" key="4">
    <source>
        <dbReference type="EMBL" id="KAA6184393.1"/>
    </source>
</evidence>